<feature type="compositionally biased region" description="Polar residues" evidence="1">
    <location>
        <begin position="19"/>
        <end position="30"/>
    </location>
</feature>
<proteinExistence type="predicted"/>
<protein>
    <submittedName>
        <fullName evidence="2">Uncharacterized protein</fullName>
    </submittedName>
</protein>
<sequence>MKMKKARQGNRWVLAGAGSKSNPASAGNRTKQVLGSVSNLATVGFLQVLGRWNPAATKFEQPLCPCRCLVPFRT</sequence>
<comment type="caution">
    <text evidence="2">The sequence shown here is derived from an EMBL/GenBank/DDBJ whole genome shotgun (WGS) entry which is preliminary data.</text>
</comment>
<evidence type="ECO:0000313" key="3">
    <source>
        <dbReference type="Proteomes" id="UP001054252"/>
    </source>
</evidence>
<gene>
    <name evidence="2" type="ORF">SLEP1_g50422</name>
</gene>
<organism evidence="2 3">
    <name type="scientific">Rubroshorea leprosula</name>
    <dbReference type="NCBI Taxonomy" id="152421"/>
    <lineage>
        <taxon>Eukaryota</taxon>
        <taxon>Viridiplantae</taxon>
        <taxon>Streptophyta</taxon>
        <taxon>Embryophyta</taxon>
        <taxon>Tracheophyta</taxon>
        <taxon>Spermatophyta</taxon>
        <taxon>Magnoliopsida</taxon>
        <taxon>eudicotyledons</taxon>
        <taxon>Gunneridae</taxon>
        <taxon>Pentapetalae</taxon>
        <taxon>rosids</taxon>
        <taxon>malvids</taxon>
        <taxon>Malvales</taxon>
        <taxon>Dipterocarpaceae</taxon>
        <taxon>Rubroshorea</taxon>
    </lineage>
</organism>
<accession>A0AAV5LZX9</accession>
<evidence type="ECO:0000313" key="2">
    <source>
        <dbReference type="EMBL" id="GKV43084.1"/>
    </source>
</evidence>
<dbReference type="AlphaFoldDB" id="A0AAV5LZX9"/>
<evidence type="ECO:0000256" key="1">
    <source>
        <dbReference type="SAM" id="MobiDB-lite"/>
    </source>
</evidence>
<feature type="region of interest" description="Disordered" evidence="1">
    <location>
        <begin position="1"/>
        <end position="30"/>
    </location>
</feature>
<name>A0AAV5LZX9_9ROSI</name>
<keyword evidence="3" id="KW-1185">Reference proteome</keyword>
<reference evidence="2 3" key="1">
    <citation type="journal article" date="2021" name="Commun. Biol.">
        <title>The genome of Shorea leprosula (Dipterocarpaceae) highlights the ecological relevance of drought in aseasonal tropical rainforests.</title>
        <authorList>
            <person name="Ng K.K.S."/>
            <person name="Kobayashi M.J."/>
            <person name="Fawcett J.A."/>
            <person name="Hatakeyama M."/>
            <person name="Paape T."/>
            <person name="Ng C.H."/>
            <person name="Ang C.C."/>
            <person name="Tnah L.H."/>
            <person name="Lee C.T."/>
            <person name="Nishiyama T."/>
            <person name="Sese J."/>
            <person name="O'Brien M.J."/>
            <person name="Copetti D."/>
            <person name="Mohd Noor M.I."/>
            <person name="Ong R.C."/>
            <person name="Putra M."/>
            <person name="Sireger I.Z."/>
            <person name="Indrioko S."/>
            <person name="Kosugi Y."/>
            <person name="Izuno A."/>
            <person name="Isagi Y."/>
            <person name="Lee S.L."/>
            <person name="Shimizu K.K."/>
        </authorList>
    </citation>
    <scope>NUCLEOTIDE SEQUENCE [LARGE SCALE GENOMIC DNA]</scope>
    <source>
        <strain evidence="2">214</strain>
    </source>
</reference>
<dbReference type="Proteomes" id="UP001054252">
    <property type="component" value="Unassembled WGS sequence"/>
</dbReference>
<dbReference type="EMBL" id="BPVZ01000165">
    <property type="protein sequence ID" value="GKV43084.1"/>
    <property type="molecule type" value="Genomic_DNA"/>
</dbReference>